<proteinExistence type="predicted"/>
<accession>A0A532UXW4</accession>
<comment type="caution">
    <text evidence="1">The sequence shown here is derived from an EMBL/GenBank/DDBJ whole genome shotgun (WGS) entry which is preliminary data.</text>
</comment>
<reference evidence="1 2" key="1">
    <citation type="submission" date="2017-06" db="EMBL/GenBank/DDBJ databases">
        <title>Novel microbial phyla capable of carbon fixation and sulfur reduction in deep-sea sediments.</title>
        <authorList>
            <person name="Huang J."/>
            <person name="Baker B."/>
            <person name="Wang Y."/>
        </authorList>
    </citation>
    <scope>NUCLEOTIDE SEQUENCE [LARGE SCALE GENOMIC DNA]</scope>
    <source>
        <strain evidence="1">B3_LCP</strain>
    </source>
</reference>
<dbReference type="Proteomes" id="UP000319619">
    <property type="component" value="Unassembled WGS sequence"/>
</dbReference>
<evidence type="ECO:0000313" key="1">
    <source>
        <dbReference type="EMBL" id="TKJ39739.1"/>
    </source>
</evidence>
<sequence>MIISDLEENVWTTDYADYTDFADNYPFNTPNLFRFGGIRTHQWFRQESAFPQQSCGAPG</sequence>
<gene>
    <name evidence="1" type="ORF">CEE37_10705</name>
</gene>
<dbReference type="AlphaFoldDB" id="A0A532UXW4"/>
<dbReference type="EMBL" id="NJBN01000007">
    <property type="protein sequence ID" value="TKJ39739.1"/>
    <property type="molecule type" value="Genomic_DNA"/>
</dbReference>
<protein>
    <submittedName>
        <fullName evidence="1">Uncharacterized protein</fullName>
    </submittedName>
</protein>
<evidence type="ECO:0000313" key="2">
    <source>
        <dbReference type="Proteomes" id="UP000319619"/>
    </source>
</evidence>
<organism evidence="1 2">
    <name type="scientific">candidate division LCP-89 bacterium B3_LCP</name>
    <dbReference type="NCBI Taxonomy" id="2012998"/>
    <lineage>
        <taxon>Bacteria</taxon>
        <taxon>Pseudomonadati</taxon>
        <taxon>Bacteria division LCP-89</taxon>
    </lineage>
</organism>
<name>A0A532UXW4_UNCL8</name>